<dbReference type="SUPFAM" id="SSF49299">
    <property type="entry name" value="PKD domain"/>
    <property type="match status" value="1"/>
</dbReference>
<dbReference type="AlphaFoldDB" id="A0A327WR22"/>
<comment type="caution">
    <text evidence="2">The sequence shown here is derived from an EMBL/GenBank/DDBJ whole genome shotgun (WGS) entry which is preliminary data.</text>
</comment>
<organism evidence="2 3">
    <name type="scientific">Larkinella arboricola</name>
    <dbReference type="NCBI Taxonomy" id="643671"/>
    <lineage>
        <taxon>Bacteria</taxon>
        <taxon>Pseudomonadati</taxon>
        <taxon>Bacteroidota</taxon>
        <taxon>Cytophagia</taxon>
        <taxon>Cytophagales</taxon>
        <taxon>Spirosomataceae</taxon>
        <taxon>Larkinella</taxon>
    </lineage>
</organism>
<evidence type="ECO:0000313" key="2">
    <source>
        <dbReference type="EMBL" id="RAJ91009.1"/>
    </source>
</evidence>
<evidence type="ECO:0000313" key="3">
    <source>
        <dbReference type="Proteomes" id="UP000248790"/>
    </source>
</evidence>
<dbReference type="EMBL" id="QLMC01000010">
    <property type="protein sequence ID" value="RAJ91009.1"/>
    <property type="molecule type" value="Genomic_DNA"/>
</dbReference>
<dbReference type="InterPro" id="IPR035986">
    <property type="entry name" value="PKD_dom_sf"/>
</dbReference>
<name>A0A327WR22_LARAB</name>
<reference evidence="2 3" key="1">
    <citation type="submission" date="2018-06" db="EMBL/GenBank/DDBJ databases">
        <title>Genomic Encyclopedia of Archaeal and Bacterial Type Strains, Phase II (KMG-II): from individual species to whole genera.</title>
        <authorList>
            <person name="Goeker M."/>
        </authorList>
    </citation>
    <scope>NUCLEOTIDE SEQUENCE [LARGE SCALE GENOMIC DNA]</scope>
    <source>
        <strain evidence="2 3">DSM 21851</strain>
    </source>
</reference>
<keyword evidence="3" id="KW-1185">Reference proteome</keyword>
<protein>
    <recommendedName>
        <fullName evidence="1">PKD domain-containing protein</fullName>
    </recommendedName>
</protein>
<accession>A0A327WR22</accession>
<proteinExistence type="predicted"/>
<dbReference type="CDD" id="cd00146">
    <property type="entry name" value="PKD"/>
    <property type="match status" value="1"/>
</dbReference>
<dbReference type="InterPro" id="IPR013783">
    <property type="entry name" value="Ig-like_fold"/>
</dbReference>
<dbReference type="Gene3D" id="2.60.40.10">
    <property type="entry name" value="Immunoglobulins"/>
    <property type="match status" value="1"/>
</dbReference>
<dbReference type="Proteomes" id="UP000248790">
    <property type="component" value="Unassembled WGS sequence"/>
</dbReference>
<dbReference type="Pfam" id="PF18911">
    <property type="entry name" value="PKD_4"/>
    <property type="match status" value="1"/>
</dbReference>
<feature type="domain" description="PKD" evidence="1">
    <location>
        <begin position="325"/>
        <end position="365"/>
    </location>
</feature>
<sequence length="388" mass="44947">MKNKSDMNFRAGNRAWLFFLCYLLLNTLISNGQSTPAYKTSRNGRVFQIFQFPRNQMPRIDGDKSDWTIVPENYTYGTDLLSDTEDGMGTDIDPKDLDVKVTIGWVKGLNRLYFLYEAYDDFWDFERFNPEGYMNDIFELVVDGDLSGGPFIQNPLYDPEQMKWQPQSASYIENHFNFSGVHAQNYHIYTPPVNNAWVLVWGSQPWVSEFPHANYAYDYHFKHGESGTLILEGWITPYDYAPHEGPQKAVESELRENKVIGLSWSILDFDGGKREGHINLAHNTKMVNNASYLCAFQLMPLEKKFLEPIKAAWTFKVVDEEKGIVSFKDESIGTINKWTWDFGNGDSSTEQNPVYRFKNKGVRTVITLTVEGPEGRSKRTRYWEVMIR</sequence>
<gene>
    <name evidence="2" type="ORF">LX87_05350</name>
</gene>
<dbReference type="InterPro" id="IPR000601">
    <property type="entry name" value="PKD_dom"/>
</dbReference>
<dbReference type="RefSeq" id="WP_229310830.1">
    <property type="nucleotide sequence ID" value="NZ_QLMC01000010.1"/>
</dbReference>
<dbReference type="PROSITE" id="PS50093">
    <property type="entry name" value="PKD"/>
    <property type="match status" value="1"/>
</dbReference>
<evidence type="ECO:0000259" key="1">
    <source>
        <dbReference type="PROSITE" id="PS50093"/>
    </source>
</evidence>